<comment type="caution">
    <text evidence="3">The sequence shown here is derived from an EMBL/GenBank/DDBJ whole genome shotgun (WGS) entry which is preliminary data.</text>
</comment>
<evidence type="ECO:0000256" key="2">
    <source>
        <dbReference type="SAM" id="Phobius"/>
    </source>
</evidence>
<dbReference type="AlphaFoldDB" id="A0A818XGL2"/>
<feature type="transmembrane region" description="Helical" evidence="2">
    <location>
        <begin position="640"/>
        <end position="661"/>
    </location>
</feature>
<gene>
    <name evidence="3" type="ORF">GRG538_LOCUS30599</name>
</gene>
<feature type="compositionally biased region" description="Low complexity" evidence="1">
    <location>
        <begin position="290"/>
        <end position="339"/>
    </location>
</feature>
<sequence length="851" mass="91991">MAESREKKCVTVVPVHRKNIHLSINKNHQTQATAKVVPDSRDTSTRRRRSRSIRQNNDQGDEENQMLSDDLHLDEIGGLSTSVNKFKSNTVTPTFMHPVIIEMHEISSIRTPTIIHPQRIRTTTDNFNVTSALSSSKLFSSVMNHDVSSNLSRMKSMEEYQEQKPKRRSLRYAWGVLEDRLKTTAKNTEKNKTDKRNRRCIGKICPACSACCCVSIFIGILLLLMGIAALLVFLLTNTHIVTTTATTTTSTTSTSTISIGILLLLMGIAALLVFLLTNTHIVTTTATTTTSTTSTSTTSTTSTSTTSTTTTSSTSSTSSTSQTTTTTTSSTSTSTTATTPTPPCIPTSVGSASTLLTISNPTATGYNCYAYTWTSPTTGPVTFMFELRNDPGQWYVDDTSIYQGGTQMLTNIGFETGSLSPWVRTGPYGSCGGYVARICNYNCRSGSYCACDGSNSCADRLSQQFTAAAGQVYIVSFWLRTDSLGAGITATILSDDLRSGKMSGISTTTNKFKSNPVSPTSMHPLVIEMAETSSIKRHNIIHPHSIRTTKNKLNEISASSSSKLFSSVMNHNVSANLSRMKSMEEYQEQKSKPRSLRYAWGVLEDRLKTTAKNTEKNKTNKRNRRCIGKICPACSACCCVSISIGILLLLMGIAALLVFLLTNTHIVTTTATTTTSTTATSTTSVTTTTASTTTTPLPPCLPTSVGLASILLTISSPNDTTYGCYVYSWTSPTTGPVTFMFELRNDPGQWYVDDTSIYQGGTQMLTNIGFETGSLSPWVRTGPYGSCGGYVARICNYNCRSGSYCACDGSNSCADRLSQQFTAAAGQVYIVSFWLSTDSLGAGITATVTLS</sequence>
<keyword evidence="2" id="KW-0812">Transmembrane</keyword>
<feature type="region of interest" description="Disordered" evidence="1">
    <location>
        <begin position="29"/>
        <end position="65"/>
    </location>
</feature>
<evidence type="ECO:0000313" key="3">
    <source>
        <dbReference type="EMBL" id="CAF3736836.1"/>
    </source>
</evidence>
<accession>A0A818XGL2</accession>
<proteinExistence type="predicted"/>
<dbReference type="EMBL" id="CAJNYT010005385">
    <property type="protein sequence ID" value="CAF3736836.1"/>
    <property type="molecule type" value="Genomic_DNA"/>
</dbReference>
<feature type="transmembrane region" description="Helical" evidence="2">
    <location>
        <begin position="214"/>
        <end position="235"/>
    </location>
</feature>
<dbReference type="Proteomes" id="UP000663872">
    <property type="component" value="Unassembled WGS sequence"/>
</dbReference>
<organism evidence="3 4">
    <name type="scientific">Rotaria socialis</name>
    <dbReference type="NCBI Taxonomy" id="392032"/>
    <lineage>
        <taxon>Eukaryota</taxon>
        <taxon>Metazoa</taxon>
        <taxon>Spiralia</taxon>
        <taxon>Gnathifera</taxon>
        <taxon>Rotifera</taxon>
        <taxon>Eurotatoria</taxon>
        <taxon>Bdelloidea</taxon>
        <taxon>Philodinida</taxon>
        <taxon>Philodinidae</taxon>
        <taxon>Rotaria</taxon>
    </lineage>
</organism>
<name>A0A818XGL2_9BILA</name>
<keyword evidence="2" id="KW-0472">Membrane</keyword>
<reference evidence="3" key="1">
    <citation type="submission" date="2021-02" db="EMBL/GenBank/DDBJ databases">
        <authorList>
            <person name="Nowell W R."/>
        </authorList>
    </citation>
    <scope>NUCLEOTIDE SEQUENCE</scope>
</reference>
<evidence type="ECO:0000313" key="4">
    <source>
        <dbReference type="Proteomes" id="UP000663872"/>
    </source>
</evidence>
<feature type="region of interest" description="Disordered" evidence="1">
    <location>
        <begin position="290"/>
        <end position="344"/>
    </location>
</feature>
<feature type="transmembrane region" description="Helical" evidence="2">
    <location>
        <begin position="256"/>
        <end position="276"/>
    </location>
</feature>
<dbReference type="Gene3D" id="2.60.120.260">
    <property type="entry name" value="Galactose-binding domain-like"/>
    <property type="match status" value="2"/>
</dbReference>
<keyword evidence="2" id="KW-1133">Transmembrane helix</keyword>
<evidence type="ECO:0000256" key="1">
    <source>
        <dbReference type="SAM" id="MobiDB-lite"/>
    </source>
</evidence>
<protein>
    <submittedName>
        <fullName evidence="3">Uncharacterized protein</fullName>
    </submittedName>
</protein>